<dbReference type="InterPro" id="IPR050640">
    <property type="entry name" value="Bact_2-comp_sensor_kinase"/>
</dbReference>
<evidence type="ECO:0000313" key="5">
    <source>
        <dbReference type="Proteomes" id="UP000198990"/>
    </source>
</evidence>
<feature type="transmembrane region" description="Helical" evidence="1">
    <location>
        <begin position="369"/>
        <end position="387"/>
    </location>
</feature>
<organism evidence="4 5">
    <name type="scientific">Maribacter orientalis</name>
    <dbReference type="NCBI Taxonomy" id="228957"/>
    <lineage>
        <taxon>Bacteria</taxon>
        <taxon>Pseudomonadati</taxon>
        <taxon>Bacteroidota</taxon>
        <taxon>Flavobacteriia</taxon>
        <taxon>Flavobacteriales</taxon>
        <taxon>Flavobacteriaceae</taxon>
        <taxon>Maribacter</taxon>
    </lineage>
</organism>
<dbReference type="RefSeq" id="WP_091619156.1">
    <property type="nucleotide sequence ID" value="NZ_FNZN01000001.1"/>
</dbReference>
<protein>
    <submittedName>
        <fullName evidence="4">Sensor histidine kinase, LytS/YehU family</fullName>
    </submittedName>
</protein>
<dbReference type="EMBL" id="FNZN01000001">
    <property type="protein sequence ID" value="SEK38260.1"/>
    <property type="molecule type" value="Genomic_DNA"/>
</dbReference>
<dbReference type="PANTHER" id="PTHR34220:SF7">
    <property type="entry name" value="SENSOR HISTIDINE KINASE YPDA"/>
    <property type="match status" value="1"/>
</dbReference>
<dbReference type="PANTHER" id="PTHR34220">
    <property type="entry name" value="SENSOR HISTIDINE KINASE YPDA"/>
    <property type="match status" value="1"/>
</dbReference>
<dbReference type="Proteomes" id="UP000198990">
    <property type="component" value="Unassembled WGS sequence"/>
</dbReference>
<dbReference type="Gene3D" id="3.30.565.10">
    <property type="entry name" value="Histidine kinase-like ATPase, C-terminal domain"/>
    <property type="match status" value="1"/>
</dbReference>
<evidence type="ECO:0000256" key="1">
    <source>
        <dbReference type="SAM" id="Phobius"/>
    </source>
</evidence>
<dbReference type="AlphaFoldDB" id="A0A1H7GNX9"/>
<keyword evidence="1" id="KW-1133">Transmembrane helix</keyword>
<dbReference type="GO" id="GO:0016020">
    <property type="term" value="C:membrane"/>
    <property type="evidence" value="ECO:0007669"/>
    <property type="project" value="InterPro"/>
</dbReference>
<keyword evidence="1" id="KW-0472">Membrane</keyword>
<dbReference type="GO" id="GO:0000155">
    <property type="term" value="F:phosphorelay sensor kinase activity"/>
    <property type="evidence" value="ECO:0007669"/>
    <property type="project" value="InterPro"/>
</dbReference>
<keyword evidence="5" id="KW-1185">Reference proteome</keyword>
<keyword evidence="1" id="KW-0812">Transmembrane</keyword>
<proteinExistence type="predicted"/>
<dbReference type="OrthoDB" id="9809908at2"/>
<feature type="transmembrane region" description="Helical" evidence="1">
    <location>
        <begin position="37"/>
        <end position="57"/>
    </location>
</feature>
<feature type="transmembrane region" description="Helical" evidence="1">
    <location>
        <begin position="77"/>
        <end position="97"/>
    </location>
</feature>
<dbReference type="Pfam" id="PF06580">
    <property type="entry name" value="His_kinase"/>
    <property type="match status" value="1"/>
</dbReference>
<feature type="transmembrane region" description="Helical" evidence="1">
    <location>
        <begin position="117"/>
        <end position="138"/>
    </location>
</feature>
<evidence type="ECO:0000259" key="2">
    <source>
        <dbReference type="Pfam" id="PF06580"/>
    </source>
</evidence>
<feature type="transmembrane region" description="Helical" evidence="1">
    <location>
        <begin position="393"/>
        <end position="413"/>
    </location>
</feature>
<name>A0A1H7GNX9_9FLAO</name>
<feature type="domain" description="2TM" evidence="3">
    <location>
        <begin position="358"/>
        <end position="436"/>
    </location>
</feature>
<dbReference type="Pfam" id="PF13239">
    <property type="entry name" value="2TM"/>
    <property type="match status" value="1"/>
</dbReference>
<dbReference type="InterPro" id="IPR036890">
    <property type="entry name" value="HATPase_C_sf"/>
</dbReference>
<reference evidence="5" key="1">
    <citation type="submission" date="2016-10" db="EMBL/GenBank/DDBJ databases">
        <authorList>
            <person name="Varghese N."/>
            <person name="Submissions S."/>
        </authorList>
    </citation>
    <scope>NUCLEOTIDE SEQUENCE [LARGE SCALE GENOMIC DNA]</scope>
    <source>
        <strain evidence="5">DSM 16471</strain>
    </source>
</reference>
<dbReference type="InterPro" id="IPR025698">
    <property type="entry name" value="2TM_dom"/>
</dbReference>
<accession>A0A1H7GNX9</accession>
<feature type="domain" description="Signal transduction histidine kinase internal region" evidence="2">
    <location>
        <begin position="158"/>
        <end position="236"/>
    </location>
</feature>
<keyword evidence="4" id="KW-0418">Kinase</keyword>
<gene>
    <name evidence="4" type="ORF">SAMN04488008_101377</name>
</gene>
<evidence type="ECO:0000259" key="3">
    <source>
        <dbReference type="Pfam" id="PF13239"/>
    </source>
</evidence>
<keyword evidence="4" id="KW-0808">Transferase</keyword>
<dbReference type="InterPro" id="IPR010559">
    <property type="entry name" value="Sig_transdc_His_kin_internal"/>
</dbReference>
<feature type="transmembrane region" description="Helical" evidence="1">
    <location>
        <begin position="7"/>
        <end position="25"/>
    </location>
</feature>
<evidence type="ECO:0000313" key="4">
    <source>
        <dbReference type="EMBL" id="SEK38260.1"/>
    </source>
</evidence>
<dbReference type="STRING" id="228957.SAMN04488008_101377"/>
<sequence length="440" mass="51151">MGSFLKVLRASIVITLIMVIFRLLFADWNTITLYRELQFTGVSFIYAFVLTCVNAYYNQYISKIYSWDKQTQKRLWYGALGSIVLTIFAFAVVRWFTEVVLFGMDFNKFIATEKAEYYVIALVITLIVSLFLHAFYFYKALQDTKVKEQKIIAGSASAKFDALKNQLDPHFLFNSLNVLTSLIEEDPIQAQKFTTSLSKVYRYVLEQKSKNLISVDEELQFAKTYVRLLKMRFEDSIIFEIPDKALNPEAKIVPLSLQLLLENAVKHNVVTSSKPLHIKIYEEDNYLYVTNNLQEKQVVKKSSGVGLQNIRQRYAILTKKEMQIFKTAKEFKVRLPMLTSAVSFRETQETFISSKRYEKAKERVEAIKGFYGNLMAYCIVIPVLAYINYRTTSFTWVIFPALGWGFGLLGHGLKAYGYNPLFGKNWEEKKIREFMEKDNF</sequence>